<dbReference type="Proteomes" id="UP000664122">
    <property type="component" value="Unassembled WGS sequence"/>
</dbReference>
<dbReference type="EMBL" id="JAFMPP010000006">
    <property type="protein sequence ID" value="MBO0662750.1"/>
    <property type="molecule type" value="Genomic_DNA"/>
</dbReference>
<dbReference type="AlphaFoldDB" id="A0A939JU29"/>
<dbReference type="RefSeq" id="WP_207257536.1">
    <property type="nucleotide sequence ID" value="NZ_JAFMPP010000006.1"/>
</dbReference>
<reference evidence="1" key="1">
    <citation type="submission" date="2021-03" db="EMBL/GenBank/DDBJ databases">
        <title>Whole genome sequence of Jiella sp. CQZ9-1.</title>
        <authorList>
            <person name="Tuo L."/>
        </authorList>
    </citation>
    <scope>NUCLEOTIDE SEQUENCE</scope>
    <source>
        <strain evidence="1">CQZ9-1</strain>
    </source>
</reference>
<comment type="caution">
    <text evidence="1">The sequence shown here is derived from an EMBL/GenBank/DDBJ whole genome shotgun (WGS) entry which is preliminary data.</text>
</comment>
<accession>A0A939JU29</accession>
<organism evidence="1 2">
    <name type="scientific">Jiella flava</name>
    <dbReference type="NCBI Taxonomy" id="2816857"/>
    <lineage>
        <taxon>Bacteria</taxon>
        <taxon>Pseudomonadati</taxon>
        <taxon>Pseudomonadota</taxon>
        <taxon>Alphaproteobacteria</taxon>
        <taxon>Hyphomicrobiales</taxon>
        <taxon>Aurantimonadaceae</taxon>
        <taxon>Jiella</taxon>
    </lineage>
</organism>
<sequence length="78" mass="8859">MVVIRSPLMTKKNVDPDETTCKAADACMKEDDGHNRHRAQAINFGTVLREAWEWGRAESAASTPRWFEMAARRARIKA</sequence>
<evidence type="ECO:0000313" key="1">
    <source>
        <dbReference type="EMBL" id="MBO0662750.1"/>
    </source>
</evidence>
<name>A0A939JU29_9HYPH</name>
<gene>
    <name evidence="1" type="ORF">J1C48_09185</name>
</gene>
<keyword evidence="2" id="KW-1185">Reference proteome</keyword>
<evidence type="ECO:0000313" key="2">
    <source>
        <dbReference type="Proteomes" id="UP000664122"/>
    </source>
</evidence>
<protein>
    <submittedName>
        <fullName evidence="1">Uncharacterized protein</fullName>
    </submittedName>
</protein>
<proteinExistence type="predicted"/>